<keyword evidence="4" id="KW-1185">Reference proteome</keyword>
<reference evidence="3 4" key="1">
    <citation type="submission" date="2016-11" db="EMBL/GenBank/DDBJ databases">
        <authorList>
            <person name="Jaros S."/>
            <person name="Januszkiewicz K."/>
            <person name="Wedrychowicz H."/>
        </authorList>
    </citation>
    <scope>NUCLEOTIDE SEQUENCE [LARGE SCALE GENOMIC DNA]</scope>
    <source>
        <strain evidence="3 4">DSM 9297</strain>
    </source>
</reference>
<organism evidence="3 4">
    <name type="scientific">Halobaculum gomorrense</name>
    <dbReference type="NCBI Taxonomy" id="43928"/>
    <lineage>
        <taxon>Archaea</taxon>
        <taxon>Methanobacteriati</taxon>
        <taxon>Methanobacteriota</taxon>
        <taxon>Stenosarchaea group</taxon>
        <taxon>Halobacteria</taxon>
        <taxon>Halobacteriales</taxon>
        <taxon>Haloferacaceae</taxon>
        <taxon>Halobaculum</taxon>
    </lineage>
</organism>
<evidence type="ECO:0000259" key="2">
    <source>
        <dbReference type="Pfam" id="PF18545"/>
    </source>
</evidence>
<dbReference type="Proteomes" id="UP000184357">
    <property type="component" value="Unassembled WGS sequence"/>
</dbReference>
<dbReference type="AlphaFoldDB" id="A0A1M5QJY0"/>
<evidence type="ECO:0000313" key="4">
    <source>
        <dbReference type="Proteomes" id="UP000184357"/>
    </source>
</evidence>
<feature type="compositionally biased region" description="Acidic residues" evidence="1">
    <location>
        <begin position="1"/>
        <end position="12"/>
    </location>
</feature>
<feature type="domain" description="Halobacterial output" evidence="2">
    <location>
        <begin position="21"/>
        <end position="84"/>
    </location>
</feature>
<proteinExistence type="predicted"/>
<sequence>MSDGETGDDERGDELSGWSLPPSALVVDRVAAAEGTEPVDLRARLYDVVDPEALDRIVERGAPELTVEFRFNGYRVTVDGDGTVLASDAARE</sequence>
<gene>
    <name evidence="3" type="ORF">SAMN05443636_1939</name>
</gene>
<evidence type="ECO:0000313" key="3">
    <source>
        <dbReference type="EMBL" id="SHH14397.1"/>
    </source>
</evidence>
<accession>A0A1M5QJY0</accession>
<dbReference type="RefSeq" id="WP_073308951.1">
    <property type="nucleotide sequence ID" value="NZ_FQWV01000004.1"/>
</dbReference>
<protein>
    <recommendedName>
        <fullName evidence="2">Halobacterial output domain-containing protein</fullName>
    </recommendedName>
</protein>
<dbReference type="Pfam" id="PF18545">
    <property type="entry name" value="HalOD1"/>
    <property type="match status" value="1"/>
</dbReference>
<dbReference type="EMBL" id="FQWV01000004">
    <property type="protein sequence ID" value="SHH14397.1"/>
    <property type="molecule type" value="Genomic_DNA"/>
</dbReference>
<feature type="region of interest" description="Disordered" evidence="1">
    <location>
        <begin position="1"/>
        <end position="20"/>
    </location>
</feature>
<evidence type="ECO:0000256" key="1">
    <source>
        <dbReference type="SAM" id="MobiDB-lite"/>
    </source>
</evidence>
<name>A0A1M5QJY0_9EURY</name>
<dbReference type="OrthoDB" id="199137at2157"/>
<dbReference type="InterPro" id="IPR040624">
    <property type="entry name" value="HalOD1"/>
</dbReference>